<protein>
    <recommendedName>
        <fullName evidence="4">Type 4 secretion system PilS N-terminal domain-containing protein</fullName>
    </recommendedName>
</protein>
<sequence length="194" mass="21096">MLFKPKKQYSKKLNRVHAKRKGAFLSTELQLVLAFVGIMVVGIATTMGDSGAGKLVDDAESALLQASDELRRTVGGFGSYASVNNTDCYDKNIWPSSWLSATQDEFTTPFSDNGLTCGSVDTATNRDGITTTGTGKFFTFTFSNVETDQCNLLVGRVFQNFVEIQVEGTRIDGNDTLKTQCASGDEVAITFINR</sequence>
<dbReference type="SUPFAM" id="SSF54523">
    <property type="entry name" value="Pili subunits"/>
    <property type="match status" value="1"/>
</dbReference>
<geneLocation type="plasmid" evidence="2 3">
    <name>pHLA</name>
</geneLocation>
<gene>
    <name evidence="2" type="ORF">O1Q84_26680</name>
</gene>
<keyword evidence="1" id="KW-0472">Membrane</keyword>
<keyword evidence="1" id="KW-1133">Transmembrane helix</keyword>
<dbReference type="AlphaFoldDB" id="A0AA47L9Z8"/>
<dbReference type="Gene3D" id="3.30.1690.10">
    <property type="entry name" value="TcpA-like pilin"/>
    <property type="match status" value="1"/>
</dbReference>
<dbReference type="InterPro" id="IPR045584">
    <property type="entry name" value="Pilin-like"/>
</dbReference>
<evidence type="ECO:0000313" key="2">
    <source>
        <dbReference type="EMBL" id="WAT93705.1"/>
    </source>
</evidence>
<evidence type="ECO:0000256" key="1">
    <source>
        <dbReference type="SAM" id="Phobius"/>
    </source>
</evidence>
<keyword evidence="2" id="KW-0614">Plasmid</keyword>
<dbReference type="EMBL" id="CP114196">
    <property type="protein sequence ID" value="WAT93705.1"/>
    <property type="molecule type" value="Genomic_DNA"/>
</dbReference>
<name>A0AA47L9Z8_VIBPH</name>
<keyword evidence="1" id="KW-0812">Transmembrane</keyword>
<dbReference type="Proteomes" id="UP001156560">
    <property type="component" value="Plasmid pHLA"/>
</dbReference>
<reference evidence="2" key="1">
    <citation type="submission" date="2022-12" db="EMBL/GenBank/DDBJ databases">
        <title>Vibrio parahaemolyticus become highly virulent by producing novel Tc toxins.</title>
        <authorList>
            <person name="Yang F."/>
            <person name="You Y."/>
            <person name="Lai Q."/>
            <person name="Xu L."/>
            <person name="Li F."/>
        </authorList>
    </citation>
    <scope>NUCLEOTIDE SEQUENCE</scope>
    <source>
        <strain evidence="2">Vp-HL-202005</strain>
        <plasmid evidence="2">pHLA</plasmid>
    </source>
</reference>
<organism evidence="2 3">
    <name type="scientific">Vibrio parahaemolyticus</name>
    <dbReference type="NCBI Taxonomy" id="670"/>
    <lineage>
        <taxon>Bacteria</taxon>
        <taxon>Pseudomonadati</taxon>
        <taxon>Pseudomonadota</taxon>
        <taxon>Gammaproteobacteria</taxon>
        <taxon>Vibrionales</taxon>
        <taxon>Vibrionaceae</taxon>
        <taxon>Vibrio</taxon>
    </lineage>
</organism>
<feature type="transmembrane region" description="Helical" evidence="1">
    <location>
        <begin position="21"/>
        <end position="44"/>
    </location>
</feature>
<dbReference type="RefSeq" id="WP_025634129.1">
    <property type="nucleotide sequence ID" value="NZ_CP114196.1"/>
</dbReference>
<evidence type="ECO:0008006" key="4">
    <source>
        <dbReference type="Google" id="ProtNLM"/>
    </source>
</evidence>
<accession>A0AA47L9Z8</accession>
<evidence type="ECO:0000313" key="3">
    <source>
        <dbReference type="Proteomes" id="UP001156560"/>
    </source>
</evidence>
<proteinExistence type="predicted"/>